<dbReference type="PRINTS" id="PR00237">
    <property type="entry name" value="GPCRRHODOPSN"/>
</dbReference>
<evidence type="ECO:0000256" key="6">
    <source>
        <dbReference type="ARBA" id="ARBA00023136"/>
    </source>
</evidence>
<dbReference type="STRING" id="7918.ENSLOCP00000011140"/>
<evidence type="ECO:0000256" key="9">
    <source>
        <dbReference type="SAM" id="Phobius"/>
    </source>
</evidence>
<reference evidence="12" key="1">
    <citation type="submission" date="2011-12" db="EMBL/GenBank/DDBJ databases">
        <title>The Draft Genome of Lepisosteus oculatus.</title>
        <authorList>
            <consortium name="The Broad Institute Genome Assembly &amp; Analysis Group"/>
            <consortium name="Computational R&amp;D Group"/>
            <consortium name="and Sequencing Platform"/>
            <person name="Di Palma F."/>
            <person name="Alfoldi J."/>
            <person name="Johnson J."/>
            <person name="Berlin A."/>
            <person name="Gnerre S."/>
            <person name="Jaffe D."/>
            <person name="MacCallum I."/>
            <person name="Young S."/>
            <person name="Walker B.J."/>
            <person name="Lander E.S."/>
            <person name="Lindblad-Toh K."/>
        </authorList>
    </citation>
    <scope>NUCLEOTIDE SEQUENCE [LARGE SCALE GENOMIC DNA]</scope>
</reference>
<feature type="transmembrane region" description="Helical" evidence="9">
    <location>
        <begin position="12"/>
        <end position="37"/>
    </location>
</feature>
<dbReference type="HOGENOM" id="CLU_895831_0_0_1"/>
<dbReference type="GO" id="GO:0038182">
    <property type="term" value="F:G protein-coupled bile acid receptor activity"/>
    <property type="evidence" value="ECO:0000318"/>
    <property type="project" value="GO_Central"/>
</dbReference>
<dbReference type="Ensembl" id="ENSLOCT00000011156.1">
    <property type="protein sequence ID" value="ENSLOCP00000011140.1"/>
    <property type="gene ID" value="ENSLOCG00000009139.1"/>
</dbReference>
<dbReference type="GO" id="GO:0005886">
    <property type="term" value="C:plasma membrane"/>
    <property type="evidence" value="ECO:0000318"/>
    <property type="project" value="GO_Central"/>
</dbReference>
<evidence type="ECO:0000256" key="7">
    <source>
        <dbReference type="ARBA" id="ARBA00023170"/>
    </source>
</evidence>
<dbReference type="PANTHER" id="PTHR24249">
    <property type="entry name" value="HISTAMINE RECEPTOR-RELATED G-PROTEIN COUPLED RECEPTOR"/>
    <property type="match status" value="1"/>
</dbReference>
<protein>
    <submittedName>
        <fullName evidence="11">G protein-coupled bile acid receptor 1</fullName>
    </submittedName>
</protein>
<organism evidence="11 12">
    <name type="scientific">Lepisosteus oculatus</name>
    <name type="common">Spotted gar</name>
    <dbReference type="NCBI Taxonomy" id="7918"/>
    <lineage>
        <taxon>Eukaryota</taxon>
        <taxon>Metazoa</taxon>
        <taxon>Chordata</taxon>
        <taxon>Craniata</taxon>
        <taxon>Vertebrata</taxon>
        <taxon>Euteleostomi</taxon>
        <taxon>Actinopterygii</taxon>
        <taxon>Neopterygii</taxon>
        <taxon>Holostei</taxon>
        <taxon>Semionotiformes</taxon>
        <taxon>Lepisosteidae</taxon>
        <taxon>Lepisosteus</taxon>
    </lineage>
</organism>
<comment type="subcellular location">
    <subcellularLocation>
        <location evidence="1">Cell membrane</location>
        <topology evidence="1">Multi-pass membrane protein</topology>
    </subcellularLocation>
</comment>
<dbReference type="CDD" id="cd15905">
    <property type="entry name" value="7tmA_GPBAR1"/>
    <property type="match status" value="1"/>
</dbReference>
<proteinExistence type="predicted"/>
<keyword evidence="7" id="KW-0675">Receptor</keyword>
<keyword evidence="3 9" id="KW-0812">Transmembrane</keyword>
<feature type="domain" description="G-protein coupled receptors family 1 profile" evidence="10">
    <location>
        <begin position="29"/>
        <end position="290"/>
    </location>
</feature>
<keyword evidence="8" id="KW-0807">Transducer</keyword>
<dbReference type="OMA" id="PYIVYLH"/>
<feature type="transmembrane region" description="Helical" evidence="9">
    <location>
        <begin position="178"/>
        <end position="200"/>
    </location>
</feature>
<evidence type="ECO:0000313" key="12">
    <source>
        <dbReference type="Proteomes" id="UP000018468"/>
    </source>
</evidence>
<dbReference type="InterPro" id="IPR017452">
    <property type="entry name" value="GPCR_Rhodpsn_7TM"/>
</dbReference>
<dbReference type="eggNOG" id="KOG3656">
    <property type="taxonomic scope" value="Eukaryota"/>
</dbReference>
<feature type="transmembrane region" description="Helical" evidence="9">
    <location>
        <begin position="88"/>
        <end position="105"/>
    </location>
</feature>
<evidence type="ECO:0000256" key="4">
    <source>
        <dbReference type="ARBA" id="ARBA00022989"/>
    </source>
</evidence>
<dbReference type="InterPro" id="IPR000276">
    <property type="entry name" value="GPCR_Rhodpsn"/>
</dbReference>
<evidence type="ECO:0000256" key="3">
    <source>
        <dbReference type="ARBA" id="ARBA00022692"/>
    </source>
</evidence>
<accession>W5MRY1</accession>
<feature type="transmembrane region" description="Helical" evidence="9">
    <location>
        <begin position="49"/>
        <end position="68"/>
    </location>
</feature>
<dbReference type="GO" id="GO:0038184">
    <property type="term" value="P:adenylate cyclase-activating G protein-coupled bile acid receptor signaling pathway"/>
    <property type="evidence" value="ECO:0000318"/>
    <property type="project" value="GO_Central"/>
</dbReference>
<keyword evidence="6 9" id="KW-0472">Membrane</keyword>
<keyword evidence="4 9" id="KW-1133">Transmembrane helix</keyword>
<feature type="transmembrane region" description="Helical" evidence="9">
    <location>
        <begin position="271"/>
        <end position="293"/>
    </location>
</feature>
<dbReference type="Gene3D" id="1.20.1070.10">
    <property type="entry name" value="Rhodopsin 7-helix transmembrane proteins"/>
    <property type="match status" value="1"/>
</dbReference>
<reference evidence="11" key="3">
    <citation type="submission" date="2025-09" db="UniProtKB">
        <authorList>
            <consortium name="Ensembl"/>
        </authorList>
    </citation>
    <scope>IDENTIFICATION</scope>
</reference>
<feature type="transmembrane region" description="Helical" evidence="9">
    <location>
        <begin position="125"/>
        <end position="146"/>
    </location>
</feature>
<dbReference type="SUPFAM" id="SSF81321">
    <property type="entry name" value="Family A G protein-coupled receptor-like"/>
    <property type="match status" value="1"/>
</dbReference>
<dbReference type="EMBL" id="AHAT01016301">
    <property type="status" value="NOT_ANNOTATED_CDS"/>
    <property type="molecule type" value="Genomic_DNA"/>
</dbReference>
<evidence type="ECO:0000256" key="2">
    <source>
        <dbReference type="ARBA" id="ARBA00022475"/>
    </source>
</evidence>
<evidence type="ECO:0000313" key="11">
    <source>
        <dbReference type="Ensembl" id="ENSLOCP00000011140.1"/>
    </source>
</evidence>
<dbReference type="GeneTree" id="ENSGT01030000234555"/>
<keyword evidence="5" id="KW-0297">G-protein coupled receptor</keyword>
<evidence type="ECO:0000256" key="1">
    <source>
        <dbReference type="ARBA" id="ARBA00004651"/>
    </source>
</evidence>
<dbReference type="PROSITE" id="PS50262">
    <property type="entry name" value="G_PROTEIN_RECEP_F1_2"/>
    <property type="match status" value="1"/>
</dbReference>
<dbReference type="InParanoid" id="W5MRY1"/>
<keyword evidence="12" id="KW-1185">Reference proteome</keyword>
<reference evidence="11" key="2">
    <citation type="submission" date="2025-08" db="UniProtKB">
        <authorList>
            <consortium name="Ensembl"/>
        </authorList>
    </citation>
    <scope>IDENTIFICATION</scope>
</reference>
<dbReference type="AlphaFoldDB" id="W5MRY1"/>
<sequence length="336" mass="38591">NMGHNDTTSWELSLILSITNPLSTVIILANLLIIIGIICNRKLHNTPNYFFLSLLVADVCTGIALPFIPSMSLERQMDFHTCLLLHTFPNFLFLSFLFNLVMVHYERYLCIVNPLQYGSFWAHRFFLLALLAVWVPPLLYASLPAFGWNNRAALNSSQEIEDCSYRNIFPHEFIYLEVYGLLIPAIFSIIFMTVRVLWIAREKMRDICKLHRAVDRDQASDKEHRMNVRYAKCVAAVSLTFLICWVPYIIYVHVSLFSLSQGQVKVADSTTHIILSCTGIGSTAIIPVILGLGNRQYTEPIRKVFERLRDRWQKRTPMTCTIYFLATQTNSSIVLS</sequence>
<feature type="transmembrane region" description="Helical" evidence="9">
    <location>
        <begin position="230"/>
        <end position="251"/>
    </location>
</feature>
<evidence type="ECO:0000256" key="8">
    <source>
        <dbReference type="ARBA" id="ARBA00023224"/>
    </source>
</evidence>
<dbReference type="Proteomes" id="UP000018468">
    <property type="component" value="Linkage group LG12"/>
</dbReference>
<dbReference type="InterPro" id="IPR050569">
    <property type="entry name" value="TAAR"/>
</dbReference>
<keyword evidence="2" id="KW-1003">Cell membrane</keyword>
<evidence type="ECO:0000256" key="5">
    <source>
        <dbReference type="ARBA" id="ARBA00023040"/>
    </source>
</evidence>
<dbReference type="Pfam" id="PF00001">
    <property type="entry name" value="7tm_1"/>
    <property type="match status" value="1"/>
</dbReference>
<name>W5MRY1_LEPOC</name>
<evidence type="ECO:0000259" key="10">
    <source>
        <dbReference type="PROSITE" id="PS50262"/>
    </source>
</evidence>
<dbReference type="Bgee" id="ENSLOCG00000009139">
    <property type="expression patterns" value="Expressed in mesonephros and 9 other cell types or tissues"/>
</dbReference>